<evidence type="ECO:0000256" key="4">
    <source>
        <dbReference type="RuleBase" id="RU361187"/>
    </source>
</evidence>
<feature type="region of interest" description="Disordered" evidence="5">
    <location>
        <begin position="445"/>
        <end position="466"/>
    </location>
</feature>
<keyword evidence="7" id="KW-1185">Reference proteome</keyword>
<dbReference type="PANTHER" id="PTHR22925:SF3">
    <property type="entry name" value="GLYCOSYL HYDROLASE FAMILY PROTEIN 43"/>
    <property type="match status" value="1"/>
</dbReference>
<dbReference type="InterPro" id="IPR023296">
    <property type="entry name" value="Glyco_hydro_beta-prop_sf"/>
</dbReference>
<dbReference type="EMBL" id="JBHSFI010000002">
    <property type="protein sequence ID" value="MFC4627442.1"/>
    <property type="molecule type" value="Genomic_DNA"/>
</dbReference>
<dbReference type="Pfam" id="PF04616">
    <property type="entry name" value="Glyco_hydro_43"/>
    <property type="match status" value="1"/>
</dbReference>
<dbReference type="SUPFAM" id="SSF75005">
    <property type="entry name" value="Arabinanase/levansucrase/invertase"/>
    <property type="match status" value="1"/>
</dbReference>
<dbReference type="CDD" id="cd18821">
    <property type="entry name" value="GH43_Pc3Gal43A-like"/>
    <property type="match status" value="1"/>
</dbReference>
<sequence length="466" mass="51342">MATPELPADAGRLTDTDGWVHPGGLAANEPLIANGVPWFDDRGQTVNAHGACIIEEAGRYYLFGEYKTDDENRFIGFSCYSSPDLATWSFERLVLRPQQDGLLGPQRIGERVKVMKCPSTGQFVMYMHTDDLSYADPHIGLATCETIAGDYTFHGALQHDGEPIRRWDMGSFQDGDGTGYLLLHEGDIYRLSDDYLAADEKVTENVSPGGESPAMWAQDGVYYLLFSNKTSWERNDNYYLSAPSPAGPWTHRGPIAPEGTLTFNSQCTYVFGLTTEGGTVPMYMGDRWSFPRQASAATYVWLPLSVDGDCLELGEYLPLWSVRTGRPAELGAHGAAVQFRSNTAGVALEVPWAGEQVAVIGSSDCHSSYAEVEILDAQRRQVAFLLVDFYSLVPDDGLRYVSPRLPKSDYTLRIAVTGERPAWFKKNGERFGPRDSSVSISEVITVPDRLPRPRPTGLPAPSSPAR</sequence>
<evidence type="ECO:0000256" key="3">
    <source>
        <dbReference type="ARBA" id="ARBA00023295"/>
    </source>
</evidence>
<dbReference type="PANTHER" id="PTHR22925">
    <property type="entry name" value="GLYCOSYL HYDROLASE 43 FAMILY MEMBER"/>
    <property type="match status" value="1"/>
</dbReference>
<comment type="similarity">
    <text evidence="1 4">Belongs to the glycosyl hydrolase 43 family.</text>
</comment>
<evidence type="ECO:0000256" key="1">
    <source>
        <dbReference type="ARBA" id="ARBA00009865"/>
    </source>
</evidence>
<dbReference type="Gene3D" id="2.115.10.20">
    <property type="entry name" value="Glycosyl hydrolase domain, family 43"/>
    <property type="match status" value="1"/>
</dbReference>
<comment type="caution">
    <text evidence="6">The sequence shown here is derived from an EMBL/GenBank/DDBJ whole genome shotgun (WGS) entry which is preliminary data.</text>
</comment>
<dbReference type="Gene3D" id="2.60.120.260">
    <property type="entry name" value="Galactose-binding domain-like"/>
    <property type="match status" value="1"/>
</dbReference>
<accession>A0ABV9HBG1</accession>
<keyword evidence="2 4" id="KW-0378">Hydrolase</keyword>
<dbReference type="InterPro" id="IPR006710">
    <property type="entry name" value="Glyco_hydro_43"/>
</dbReference>
<organism evidence="6 7">
    <name type="scientific">Promicromonospora alba</name>
    <dbReference type="NCBI Taxonomy" id="1616110"/>
    <lineage>
        <taxon>Bacteria</taxon>
        <taxon>Bacillati</taxon>
        <taxon>Actinomycetota</taxon>
        <taxon>Actinomycetes</taxon>
        <taxon>Micrococcales</taxon>
        <taxon>Promicromonosporaceae</taxon>
        <taxon>Promicromonospora</taxon>
    </lineage>
</organism>
<keyword evidence="3 4" id="KW-0326">Glycosidase</keyword>
<feature type="compositionally biased region" description="Pro residues" evidence="5">
    <location>
        <begin position="453"/>
        <end position="466"/>
    </location>
</feature>
<evidence type="ECO:0000313" key="6">
    <source>
        <dbReference type="EMBL" id="MFC4627442.1"/>
    </source>
</evidence>
<protein>
    <submittedName>
        <fullName evidence="6">Family 43 glycosylhydrolase</fullName>
    </submittedName>
</protein>
<evidence type="ECO:0000256" key="5">
    <source>
        <dbReference type="SAM" id="MobiDB-lite"/>
    </source>
</evidence>
<evidence type="ECO:0000313" key="7">
    <source>
        <dbReference type="Proteomes" id="UP001596011"/>
    </source>
</evidence>
<proteinExistence type="inferred from homology"/>
<reference evidence="7" key="1">
    <citation type="journal article" date="2019" name="Int. J. Syst. Evol. Microbiol.">
        <title>The Global Catalogue of Microorganisms (GCM) 10K type strain sequencing project: providing services to taxonomists for standard genome sequencing and annotation.</title>
        <authorList>
            <consortium name="The Broad Institute Genomics Platform"/>
            <consortium name="The Broad Institute Genome Sequencing Center for Infectious Disease"/>
            <person name="Wu L."/>
            <person name="Ma J."/>
        </authorList>
    </citation>
    <scope>NUCLEOTIDE SEQUENCE [LARGE SCALE GENOMIC DNA]</scope>
    <source>
        <strain evidence="7">CCUG 42722</strain>
    </source>
</reference>
<evidence type="ECO:0000256" key="2">
    <source>
        <dbReference type="ARBA" id="ARBA00022801"/>
    </source>
</evidence>
<dbReference type="Proteomes" id="UP001596011">
    <property type="component" value="Unassembled WGS sequence"/>
</dbReference>
<name>A0ABV9HBG1_9MICO</name>
<dbReference type="RefSeq" id="WP_377132589.1">
    <property type="nucleotide sequence ID" value="NZ_JBHSFI010000002.1"/>
</dbReference>
<gene>
    <name evidence="6" type="ORF">ACFO6V_04295</name>
</gene>